<accession>A0AAN8T2N2</accession>
<gene>
    <name evidence="1" type="ORF">RDI58_027589</name>
</gene>
<protein>
    <submittedName>
        <fullName evidence="1">Uncharacterized protein</fullName>
    </submittedName>
</protein>
<keyword evidence="2" id="KW-1185">Reference proteome</keyword>
<dbReference type="Proteomes" id="UP001371456">
    <property type="component" value="Unassembled WGS sequence"/>
</dbReference>
<sequence>MQILNQNFKFEDQKARTNGYYILAKFVEQELIFPN</sequence>
<organism evidence="1 2">
    <name type="scientific">Solanum bulbocastanum</name>
    <name type="common">Wild potato</name>
    <dbReference type="NCBI Taxonomy" id="147425"/>
    <lineage>
        <taxon>Eukaryota</taxon>
        <taxon>Viridiplantae</taxon>
        <taxon>Streptophyta</taxon>
        <taxon>Embryophyta</taxon>
        <taxon>Tracheophyta</taxon>
        <taxon>Spermatophyta</taxon>
        <taxon>Magnoliopsida</taxon>
        <taxon>eudicotyledons</taxon>
        <taxon>Gunneridae</taxon>
        <taxon>Pentapetalae</taxon>
        <taxon>asterids</taxon>
        <taxon>lamiids</taxon>
        <taxon>Solanales</taxon>
        <taxon>Solanaceae</taxon>
        <taxon>Solanoideae</taxon>
        <taxon>Solaneae</taxon>
        <taxon>Solanum</taxon>
    </lineage>
</organism>
<proteinExistence type="predicted"/>
<dbReference type="EMBL" id="JBANQN010000011">
    <property type="protein sequence ID" value="KAK6776588.1"/>
    <property type="molecule type" value="Genomic_DNA"/>
</dbReference>
<evidence type="ECO:0000313" key="2">
    <source>
        <dbReference type="Proteomes" id="UP001371456"/>
    </source>
</evidence>
<evidence type="ECO:0000313" key="1">
    <source>
        <dbReference type="EMBL" id="KAK6776588.1"/>
    </source>
</evidence>
<reference evidence="1 2" key="1">
    <citation type="submission" date="2024-02" db="EMBL/GenBank/DDBJ databases">
        <title>de novo genome assembly of Solanum bulbocastanum strain 11H21.</title>
        <authorList>
            <person name="Hosaka A.J."/>
        </authorList>
    </citation>
    <scope>NUCLEOTIDE SEQUENCE [LARGE SCALE GENOMIC DNA]</scope>
    <source>
        <tissue evidence="1">Young leaves</tissue>
    </source>
</reference>
<comment type="caution">
    <text evidence="1">The sequence shown here is derived from an EMBL/GenBank/DDBJ whole genome shotgun (WGS) entry which is preliminary data.</text>
</comment>
<dbReference type="AlphaFoldDB" id="A0AAN8T2N2"/>
<name>A0AAN8T2N2_SOLBU</name>